<proteinExistence type="predicted"/>
<protein>
    <submittedName>
        <fullName evidence="1">Uncharacterized protein</fullName>
    </submittedName>
</protein>
<dbReference type="AlphaFoldDB" id="A0A0E9TBC3"/>
<dbReference type="EMBL" id="GBXM01058367">
    <property type="protein sequence ID" value="JAH50210.1"/>
    <property type="molecule type" value="Transcribed_RNA"/>
</dbReference>
<evidence type="ECO:0000313" key="1">
    <source>
        <dbReference type="EMBL" id="JAH50210.1"/>
    </source>
</evidence>
<organism evidence="1">
    <name type="scientific">Anguilla anguilla</name>
    <name type="common">European freshwater eel</name>
    <name type="synonym">Muraena anguilla</name>
    <dbReference type="NCBI Taxonomy" id="7936"/>
    <lineage>
        <taxon>Eukaryota</taxon>
        <taxon>Metazoa</taxon>
        <taxon>Chordata</taxon>
        <taxon>Craniata</taxon>
        <taxon>Vertebrata</taxon>
        <taxon>Euteleostomi</taxon>
        <taxon>Actinopterygii</taxon>
        <taxon>Neopterygii</taxon>
        <taxon>Teleostei</taxon>
        <taxon>Anguilliformes</taxon>
        <taxon>Anguillidae</taxon>
        <taxon>Anguilla</taxon>
    </lineage>
</organism>
<sequence length="29" mass="3541">MLFLVCDCFFSTVTLLHLQYLHLSIKRLW</sequence>
<reference evidence="1" key="1">
    <citation type="submission" date="2014-11" db="EMBL/GenBank/DDBJ databases">
        <authorList>
            <person name="Amaro Gonzalez C."/>
        </authorList>
    </citation>
    <scope>NUCLEOTIDE SEQUENCE</scope>
</reference>
<reference evidence="1" key="2">
    <citation type="journal article" date="2015" name="Fish Shellfish Immunol.">
        <title>Early steps in the European eel (Anguilla anguilla)-Vibrio vulnificus interaction in the gills: Role of the RtxA13 toxin.</title>
        <authorList>
            <person name="Callol A."/>
            <person name="Pajuelo D."/>
            <person name="Ebbesson L."/>
            <person name="Teles M."/>
            <person name="MacKenzie S."/>
            <person name="Amaro C."/>
        </authorList>
    </citation>
    <scope>NUCLEOTIDE SEQUENCE</scope>
</reference>
<accession>A0A0E9TBC3</accession>
<name>A0A0E9TBC3_ANGAN</name>